<name>A0ABW4FU15_9PSEU</name>
<feature type="compositionally biased region" description="Basic and acidic residues" evidence="1">
    <location>
        <begin position="407"/>
        <end position="417"/>
    </location>
</feature>
<accession>A0ABW4FU15</accession>
<evidence type="ECO:0000313" key="2">
    <source>
        <dbReference type="EMBL" id="MFD1534019.1"/>
    </source>
</evidence>
<sequence length="417" mass="45467">MDPNSRLRALRESRPSPSFPTEPMSRAELAEAVNAELWSSTGRRYGLDAHTIARYERGAVRWPSAAYRSAMRKILGVATDQELGFRPIPRGASALAARPVDASRFDLADLEVSGLLPKRVGWPEVEQIRWATSSIAASDNLYGGGLTCAAAVSQLRWTSGLLAVPANKRIRAELTEAIGNMAGVVAFAAFDVGDHKAARRCFRFALQCAEDAGSWSLRSNTLSDMARVAAHAGQLDEALSLIELAQVRSDRVTPTGRAMMSMLRGRLLARLGQRLEAAEELAASDAWMERSDPAIDPPWLCYYDRAEHHGSTGRALAVLARGGDPEPAARRLRVAVELAGEQYPRSRTFSRLRLATLLMAEGDAAEAAATGRRAAREALEFRSHRMGVELRELARASQSRQTPEALELSHEIDTLTA</sequence>
<dbReference type="InterPro" id="IPR011990">
    <property type="entry name" value="TPR-like_helical_dom_sf"/>
</dbReference>
<feature type="region of interest" description="Disordered" evidence="1">
    <location>
        <begin position="394"/>
        <end position="417"/>
    </location>
</feature>
<dbReference type="RefSeq" id="WP_343973884.1">
    <property type="nucleotide sequence ID" value="NZ_BAAAJG010000005.1"/>
</dbReference>
<dbReference type="SUPFAM" id="SSF48452">
    <property type="entry name" value="TPR-like"/>
    <property type="match status" value="1"/>
</dbReference>
<evidence type="ECO:0000313" key="3">
    <source>
        <dbReference type="Proteomes" id="UP001597145"/>
    </source>
</evidence>
<dbReference type="EMBL" id="JBHUCP010000028">
    <property type="protein sequence ID" value="MFD1534019.1"/>
    <property type="molecule type" value="Genomic_DNA"/>
</dbReference>
<keyword evidence="3" id="KW-1185">Reference proteome</keyword>
<protein>
    <submittedName>
        <fullName evidence="2">XRE family transcriptional regulator</fullName>
    </submittedName>
</protein>
<dbReference type="Proteomes" id="UP001597145">
    <property type="component" value="Unassembled WGS sequence"/>
</dbReference>
<dbReference type="Gene3D" id="1.25.40.10">
    <property type="entry name" value="Tetratricopeptide repeat domain"/>
    <property type="match status" value="1"/>
</dbReference>
<evidence type="ECO:0000256" key="1">
    <source>
        <dbReference type="SAM" id="MobiDB-lite"/>
    </source>
</evidence>
<organism evidence="2 3">
    <name type="scientific">Pseudonocardia aurantiaca</name>
    <dbReference type="NCBI Taxonomy" id="75290"/>
    <lineage>
        <taxon>Bacteria</taxon>
        <taxon>Bacillati</taxon>
        <taxon>Actinomycetota</taxon>
        <taxon>Actinomycetes</taxon>
        <taxon>Pseudonocardiales</taxon>
        <taxon>Pseudonocardiaceae</taxon>
        <taxon>Pseudonocardia</taxon>
    </lineage>
</organism>
<comment type="caution">
    <text evidence="2">The sequence shown here is derived from an EMBL/GenBank/DDBJ whole genome shotgun (WGS) entry which is preliminary data.</text>
</comment>
<feature type="region of interest" description="Disordered" evidence="1">
    <location>
        <begin position="1"/>
        <end position="25"/>
    </location>
</feature>
<proteinExistence type="predicted"/>
<gene>
    <name evidence="2" type="ORF">ACFSCY_31830</name>
</gene>
<reference evidence="3" key="1">
    <citation type="journal article" date="2019" name="Int. J. Syst. Evol. Microbiol.">
        <title>The Global Catalogue of Microorganisms (GCM) 10K type strain sequencing project: providing services to taxonomists for standard genome sequencing and annotation.</title>
        <authorList>
            <consortium name="The Broad Institute Genomics Platform"/>
            <consortium name="The Broad Institute Genome Sequencing Center for Infectious Disease"/>
            <person name="Wu L."/>
            <person name="Ma J."/>
        </authorList>
    </citation>
    <scope>NUCLEOTIDE SEQUENCE [LARGE SCALE GENOMIC DNA]</scope>
    <source>
        <strain evidence="3">JCM 12165</strain>
    </source>
</reference>